<dbReference type="EMBL" id="LGKO01000005">
    <property type="protein sequence ID" value="KPL82557.1"/>
    <property type="molecule type" value="Genomic_DNA"/>
</dbReference>
<organism evidence="5 6">
    <name type="scientific">Thermanaerothrix daxensis</name>
    <dbReference type="NCBI Taxonomy" id="869279"/>
    <lineage>
        <taxon>Bacteria</taxon>
        <taxon>Bacillati</taxon>
        <taxon>Chloroflexota</taxon>
        <taxon>Anaerolineae</taxon>
        <taxon>Anaerolineales</taxon>
        <taxon>Anaerolineaceae</taxon>
        <taxon>Thermanaerothrix</taxon>
    </lineage>
</organism>
<proteinExistence type="inferred from homology"/>
<evidence type="ECO:0000256" key="3">
    <source>
        <dbReference type="ARBA" id="ARBA00023295"/>
    </source>
</evidence>
<name>A0A0P6Y0Z5_9CHLR</name>
<dbReference type="Gene3D" id="3.20.20.80">
    <property type="entry name" value="Glycosidases"/>
    <property type="match status" value="1"/>
</dbReference>
<evidence type="ECO:0000313" key="6">
    <source>
        <dbReference type="Proteomes" id="UP000050544"/>
    </source>
</evidence>
<keyword evidence="3" id="KW-0326">Glycosidase</keyword>
<dbReference type="InterPro" id="IPR017853">
    <property type="entry name" value="GH"/>
</dbReference>
<dbReference type="SUPFAM" id="SSF51445">
    <property type="entry name" value="(Trans)glycosidases"/>
    <property type="match status" value="1"/>
</dbReference>
<dbReference type="PANTHER" id="PTHR10353:SF209">
    <property type="entry name" value="GALACTOLIPID GALACTOSYLTRANSFERASE SFR2, CHLOROPLASTIC"/>
    <property type="match status" value="1"/>
</dbReference>
<dbReference type="InterPro" id="IPR001360">
    <property type="entry name" value="Glyco_hydro_1"/>
</dbReference>
<dbReference type="Proteomes" id="UP000050544">
    <property type="component" value="Unassembled WGS sequence"/>
</dbReference>
<evidence type="ECO:0000256" key="1">
    <source>
        <dbReference type="ARBA" id="ARBA00010838"/>
    </source>
</evidence>
<comment type="caution">
    <text evidence="5">The sequence shown here is derived from an EMBL/GenBank/DDBJ whole genome shotgun (WGS) entry which is preliminary data.</text>
</comment>
<dbReference type="PRINTS" id="PR00131">
    <property type="entry name" value="GLHYDRLASE1"/>
</dbReference>
<evidence type="ECO:0000313" key="5">
    <source>
        <dbReference type="EMBL" id="KPL82557.1"/>
    </source>
</evidence>
<dbReference type="AlphaFoldDB" id="A0A0P6Y0Z5"/>
<reference evidence="5 6" key="1">
    <citation type="submission" date="2015-07" db="EMBL/GenBank/DDBJ databases">
        <title>Whole genome sequence of Thermanaerothrix daxensis DSM 23592.</title>
        <authorList>
            <person name="Hemp J."/>
            <person name="Ward L.M."/>
            <person name="Pace L.A."/>
            <person name="Fischer W.W."/>
        </authorList>
    </citation>
    <scope>NUCLEOTIDE SEQUENCE [LARGE SCALE GENOMIC DNA]</scope>
    <source>
        <strain evidence="5 6">GNS-1</strain>
    </source>
</reference>
<dbReference type="OrthoDB" id="9765195at2"/>
<evidence type="ECO:0000256" key="2">
    <source>
        <dbReference type="ARBA" id="ARBA00022801"/>
    </source>
</evidence>
<dbReference type="PANTHER" id="PTHR10353">
    <property type="entry name" value="GLYCOSYL HYDROLASE"/>
    <property type="match status" value="1"/>
</dbReference>
<accession>A0A0P6Y0Z5</accession>
<dbReference type="Pfam" id="PF00232">
    <property type="entry name" value="Glyco_hydro_1"/>
    <property type="match status" value="1"/>
</dbReference>
<dbReference type="GO" id="GO:0005975">
    <property type="term" value="P:carbohydrate metabolic process"/>
    <property type="evidence" value="ECO:0007669"/>
    <property type="project" value="InterPro"/>
</dbReference>
<comment type="similarity">
    <text evidence="1 4">Belongs to the glycosyl hydrolase 1 family.</text>
</comment>
<evidence type="ECO:0008006" key="7">
    <source>
        <dbReference type="Google" id="ProtNLM"/>
    </source>
</evidence>
<dbReference type="PATRIC" id="fig|869279.4.peg.1731"/>
<sequence length="443" mass="51635">MPPSATYYFPTGFLWGTATSSHQVEGNNTNNNWYLWENEPGRIVHGHRSGLACNWWGGRWREDFDRAAETGQNAHRLSIEWSRIQPTPDRWDEDALDHYREIIRGLYQRNMTPLVTLHHFTDPIWVYEKGGWENEETPRHFERYVTKVVEALKDYVSLWVTINEPNVYVYGGYLGGGFPPGKNDLRTAFQVLAHMVKGHAAAYQAIHRIQKTARVGIALNYRSFRPARTWFPPDAWIAAFLHQGFNAAFPDAITHGKLRFATFRAEIPEAAKTQDFFGLNYYSRDLISFNPFSKSGFFYTARYPQEAELSDTGFLANVPEGMFEGLAWAKRYGLPILITENGVEDADDDLRPRYLVQHLHQVWRAVNFNWQIKGYFHWSLVDNFEWERGWTQRFGLWGLDVETQRRIRRPSVDLYAEICKTNSLSAETVQRFTPEIYAKLFPE</sequence>
<keyword evidence="6" id="KW-1185">Reference proteome</keyword>
<dbReference type="RefSeq" id="WP_054522067.1">
    <property type="nucleotide sequence ID" value="NZ_LGKO01000005.1"/>
</dbReference>
<dbReference type="STRING" id="869279.SE15_10555"/>
<protein>
    <recommendedName>
        <fullName evidence="7">Beta-glucosidase</fullName>
    </recommendedName>
</protein>
<gene>
    <name evidence="5" type="ORF">SE15_10555</name>
</gene>
<evidence type="ECO:0000256" key="4">
    <source>
        <dbReference type="RuleBase" id="RU003690"/>
    </source>
</evidence>
<keyword evidence="2" id="KW-0378">Hydrolase</keyword>
<dbReference type="GO" id="GO:0008422">
    <property type="term" value="F:beta-glucosidase activity"/>
    <property type="evidence" value="ECO:0007669"/>
    <property type="project" value="TreeGrafter"/>
</dbReference>